<name>A0A0J1B8T6_RHOIS</name>
<dbReference type="OrthoDB" id="286365at2"/>
<feature type="compositionally biased region" description="Polar residues" evidence="1">
    <location>
        <begin position="146"/>
        <end position="158"/>
    </location>
</feature>
<accession>A0A0J1B8T6</accession>
<sequence>MARETHDREDLLVEGVNLPERARLRHSASGREWVIGWRKGGGPAIYDGPDRVYQFNRDNQLRRVYLEGSKLAAQGGKLCELKRPEPSPTDDRIQKVQLIWQPIDSASQQNILQQWAETRQQLLDALQSARARDLPTGVTTDPGAIVTNSPQNSQTSEYSWESVGIAPEKMLDRTHGWLVSITDNPEMAAQSNV</sequence>
<keyword evidence="3" id="KW-1185">Reference proteome</keyword>
<comment type="caution">
    <text evidence="2">The sequence shown here is derived from an EMBL/GenBank/DDBJ whole genome shotgun (WGS) entry which is preliminary data.</text>
</comment>
<evidence type="ECO:0000313" key="2">
    <source>
        <dbReference type="EMBL" id="KLU02876.1"/>
    </source>
</evidence>
<gene>
    <name evidence="2" type="ORF">RISK_005172</name>
</gene>
<proteinExistence type="predicted"/>
<dbReference type="AlphaFoldDB" id="A0A0J1B8T6"/>
<reference evidence="2" key="1">
    <citation type="submission" date="2015-05" db="EMBL/GenBank/DDBJ databases">
        <title>Permanent draft genome of Rhodopirellula islandicus K833.</title>
        <authorList>
            <person name="Kizina J."/>
            <person name="Richter M."/>
            <person name="Glockner F.O."/>
            <person name="Harder J."/>
        </authorList>
    </citation>
    <scope>NUCLEOTIDE SEQUENCE [LARGE SCALE GENOMIC DNA]</scope>
    <source>
        <strain evidence="2">K833</strain>
    </source>
</reference>
<dbReference type="RefSeq" id="WP_047816252.1">
    <property type="nucleotide sequence ID" value="NZ_LECT01000043.1"/>
</dbReference>
<dbReference type="Proteomes" id="UP000036367">
    <property type="component" value="Unassembled WGS sequence"/>
</dbReference>
<dbReference type="STRING" id="595434.RISK_005172"/>
<protein>
    <submittedName>
        <fullName evidence="2">Uncharacterized protein</fullName>
    </submittedName>
</protein>
<dbReference type="PATRIC" id="fig|595434.4.peg.4907"/>
<feature type="region of interest" description="Disordered" evidence="1">
    <location>
        <begin position="134"/>
        <end position="158"/>
    </location>
</feature>
<organism evidence="2 3">
    <name type="scientific">Rhodopirellula islandica</name>
    <dbReference type="NCBI Taxonomy" id="595434"/>
    <lineage>
        <taxon>Bacteria</taxon>
        <taxon>Pseudomonadati</taxon>
        <taxon>Planctomycetota</taxon>
        <taxon>Planctomycetia</taxon>
        <taxon>Pirellulales</taxon>
        <taxon>Pirellulaceae</taxon>
        <taxon>Rhodopirellula</taxon>
    </lineage>
</organism>
<dbReference type="EMBL" id="LECT01000043">
    <property type="protein sequence ID" value="KLU02876.1"/>
    <property type="molecule type" value="Genomic_DNA"/>
</dbReference>
<evidence type="ECO:0000313" key="3">
    <source>
        <dbReference type="Proteomes" id="UP000036367"/>
    </source>
</evidence>
<evidence type="ECO:0000256" key="1">
    <source>
        <dbReference type="SAM" id="MobiDB-lite"/>
    </source>
</evidence>